<accession>A0A0S2I2T3</accession>
<reference evidence="1 2" key="1">
    <citation type="submission" date="2015-11" db="EMBL/GenBank/DDBJ databases">
        <title>Description and complete genome sequence of a novel strain predominating in hypersaline microbial mats and representing a new family of the Bacteriodetes phylum.</title>
        <authorList>
            <person name="Spring S."/>
            <person name="Bunk B."/>
            <person name="Sproer C."/>
            <person name="Klenk H.-P."/>
        </authorList>
    </citation>
    <scope>NUCLEOTIDE SEQUENCE [LARGE SCALE GENOMIC DNA]</scope>
    <source>
        <strain evidence="1 2">L21-Spi-D4</strain>
    </source>
</reference>
<dbReference type="STRING" id="1307839.L21SP5_02931"/>
<name>A0A0S2I2T3_9BACT</name>
<dbReference type="Proteomes" id="UP000064893">
    <property type="component" value="Chromosome"/>
</dbReference>
<protein>
    <submittedName>
        <fullName evidence="1">Outer membrane protein assembly complex, YaeT protein</fullName>
    </submittedName>
</protein>
<dbReference type="AlphaFoldDB" id="A0A0S2I2T3"/>
<organism evidence="1 2">
    <name type="scientific">Salinivirga cyanobacteriivorans</name>
    <dbReference type="NCBI Taxonomy" id="1307839"/>
    <lineage>
        <taxon>Bacteria</taxon>
        <taxon>Pseudomonadati</taxon>
        <taxon>Bacteroidota</taxon>
        <taxon>Bacteroidia</taxon>
        <taxon>Bacteroidales</taxon>
        <taxon>Salinivirgaceae</taxon>
        <taxon>Salinivirga</taxon>
    </lineage>
</organism>
<keyword evidence="2" id="KW-1185">Reference proteome</keyword>
<evidence type="ECO:0000313" key="1">
    <source>
        <dbReference type="EMBL" id="ALO16551.1"/>
    </source>
</evidence>
<dbReference type="EMBL" id="CP013118">
    <property type="protein sequence ID" value="ALO16551.1"/>
    <property type="molecule type" value="Genomic_DNA"/>
</dbReference>
<proteinExistence type="predicted"/>
<evidence type="ECO:0000313" key="2">
    <source>
        <dbReference type="Proteomes" id="UP000064893"/>
    </source>
</evidence>
<dbReference type="Gene3D" id="2.40.160.50">
    <property type="entry name" value="membrane protein fhac: a member of the omp85/tpsb transporter family"/>
    <property type="match status" value="1"/>
</dbReference>
<gene>
    <name evidence="1" type="ORF">L21SP5_02931</name>
</gene>
<dbReference type="KEGG" id="blq:L21SP5_02931"/>
<dbReference type="Gene3D" id="3.10.20.310">
    <property type="entry name" value="membrane protein fhac"/>
    <property type="match status" value="1"/>
</dbReference>
<sequence length="445" mass="53154">MRFLLPLAILLHISFMLFGQKQKPTIINEIIIEGNDKTHAKILHRELTFEEGDTIVDLSAEINQSKKNLLNTRLFHYAYINIIRHKHLANIIVKVQERWYLWPIPVFEYADYNLASWLRRKEIDYLNYGIILEERNFRGLNEKLKLKIRMGIREQYGINYAFPRLFNHPDIGGNIDVSYFRQKEIHQSIVDQRYVDIEQDRYIFREGRLIAGIRWRPEFFYSHFFYGGFRKYRYHQNINTLFEEPAKHNLEYLAIGYTFKFFKGDYIMYPLKGNKLKVTTEYGFGSADYLFTDLAFSSHYPIRPKFTLTYGFNGYASLTKQYPHFLYSGPGKTWYIRGFEDYIYHKDLLINNRLQLKYTLLKKKRFNFDWIPSKKFNAPFLSIFLNTFFEAGYGTNINGSPAEVTPVSIGAGIDFLTYYDWIGRFEVAQNNNKEIFFNVHWGYIF</sequence>